<name>A0A366I7U2_9FIRM</name>
<keyword evidence="2 4" id="KW-0813">Transport</keyword>
<comment type="caution">
    <text evidence="5">The sequence shown here is derived from an EMBL/GenBank/DDBJ whole genome shotgun (WGS) entry which is preliminary data.</text>
</comment>
<dbReference type="Proteomes" id="UP000253490">
    <property type="component" value="Unassembled WGS sequence"/>
</dbReference>
<dbReference type="GO" id="GO:0046961">
    <property type="term" value="F:proton-transporting ATPase activity, rotational mechanism"/>
    <property type="evidence" value="ECO:0007669"/>
    <property type="project" value="InterPro"/>
</dbReference>
<dbReference type="AlphaFoldDB" id="A0A366I7U2"/>
<dbReference type="GO" id="GO:0046933">
    <property type="term" value="F:proton-transporting ATP synthase activity, rotational mechanism"/>
    <property type="evidence" value="ECO:0007669"/>
    <property type="project" value="UniProtKB-UniRule"/>
</dbReference>
<sequence>MANKITPTKANLMKAESALRFSKKGFDLLDKKRTVLIQEMMTLVESAKTIEKKIEKNFAEAYKALKQASITMGVFNLEEVMVAVEKEDDYQIRFKSVMGVEIPEIIYVTKDKIKPQYGFYNSNPSLDLAIIKLKEVKYLSYQLAQLETSAYKLSLEIRKTQKRANALDKIQIPKLNANIKFIEETLEEKEREDFFRLKIVKKKQD</sequence>
<dbReference type="EMBL" id="QNRX01000009">
    <property type="protein sequence ID" value="RBP63899.1"/>
    <property type="molecule type" value="Genomic_DNA"/>
</dbReference>
<proteinExistence type="inferred from homology"/>
<dbReference type="GO" id="GO:0005524">
    <property type="term" value="F:ATP binding"/>
    <property type="evidence" value="ECO:0007669"/>
    <property type="project" value="UniProtKB-UniRule"/>
</dbReference>
<dbReference type="PANTHER" id="PTHR11671">
    <property type="entry name" value="V-TYPE ATP SYNTHASE SUBUNIT D"/>
    <property type="match status" value="1"/>
</dbReference>
<organism evidence="5 6">
    <name type="scientific">Alkalibaculum bacchi</name>
    <dbReference type="NCBI Taxonomy" id="645887"/>
    <lineage>
        <taxon>Bacteria</taxon>
        <taxon>Bacillati</taxon>
        <taxon>Bacillota</taxon>
        <taxon>Clostridia</taxon>
        <taxon>Eubacteriales</taxon>
        <taxon>Eubacteriaceae</taxon>
        <taxon>Alkalibaculum</taxon>
    </lineage>
</organism>
<accession>A0A366I7U2</accession>
<dbReference type="GO" id="GO:0042777">
    <property type="term" value="P:proton motive force-driven plasma membrane ATP synthesis"/>
    <property type="evidence" value="ECO:0007669"/>
    <property type="project" value="UniProtKB-UniRule"/>
</dbReference>
<gene>
    <name evidence="4" type="primary">atpD</name>
    <name evidence="5" type="ORF">DES36_109118</name>
</gene>
<protein>
    <recommendedName>
        <fullName evidence="4">V-type ATP synthase subunit D</fullName>
    </recommendedName>
    <alternativeName>
        <fullName evidence="4">V-ATPase subunit D</fullName>
    </alternativeName>
</protein>
<evidence type="ECO:0000256" key="4">
    <source>
        <dbReference type="HAMAP-Rule" id="MF_00271"/>
    </source>
</evidence>
<dbReference type="OrthoDB" id="9781718at2"/>
<comment type="function">
    <text evidence="4">Produces ATP from ADP in the presence of a proton gradient across the membrane.</text>
</comment>
<dbReference type="NCBIfam" id="TIGR00309">
    <property type="entry name" value="V_ATPase_subD"/>
    <property type="match status" value="1"/>
</dbReference>
<evidence type="ECO:0000256" key="2">
    <source>
        <dbReference type="ARBA" id="ARBA00022448"/>
    </source>
</evidence>
<keyword evidence="6" id="KW-1185">Reference proteome</keyword>
<evidence type="ECO:0000313" key="5">
    <source>
        <dbReference type="EMBL" id="RBP63899.1"/>
    </source>
</evidence>
<keyword evidence="4" id="KW-0375">Hydrogen ion transport</keyword>
<evidence type="ECO:0000313" key="6">
    <source>
        <dbReference type="Proteomes" id="UP000253490"/>
    </source>
</evidence>
<dbReference type="InterPro" id="IPR002699">
    <property type="entry name" value="V_ATPase_D"/>
</dbReference>
<dbReference type="Gene3D" id="1.10.287.3240">
    <property type="match status" value="1"/>
</dbReference>
<keyword evidence="3 4" id="KW-0406">Ion transport</keyword>
<dbReference type="RefSeq" id="WP_113920767.1">
    <property type="nucleotide sequence ID" value="NZ_QNRX01000009.1"/>
</dbReference>
<dbReference type="Pfam" id="PF01813">
    <property type="entry name" value="ATP-synt_D"/>
    <property type="match status" value="1"/>
</dbReference>
<evidence type="ECO:0000256" key="1">
    <source>
        <dbReference type="ARBA" id="ARBA00005850"/>
    </source>
</evidence>
<comment type="similarity">
    <text evidence="1 4">Belongs to the V-ATPase D subunit family.</text>
</comment>
<keyword evidence="4" id="KW-0066">ATP synthesis</keyword>
<dbReference type="HAMAP" id="MF_00271">
    <property type="entry name" value="ATP_synth_D_arch"/>
    <property type="match status" value="1"/>
</dbReference>
<reference evidence="5 6" key="1">
    <citation type="submission" date="2018-06" db="EMBL/GenBank/DDBJ databases">
        <title>Genomic Encyclopedia of Type Strains, Phase IV (KMG-IV): sequencing the most valuable type-strain genomes for metagenomic binning, comparative biology and taxonomic classification.</title>
        <authorList>
            <person name="Goeker M."/>
        </authorList>
    </citation>
    <scope>NUCLEOTIDE SEQUENCE [LARGE SCALE GENOMIC DNA]</scope>
    <source>
        <strain evidence="5 6">DSM 22112</strain>
    </source>
</reference>
<evidence type="ECO:0000256" key="3">
    <source>
        <dbReference type="ARBA" id="ARBA00023065"/>
    </source>
</evidence>